<dbReference type="PROSITE" id="PS50995">
    <property type="entry name" value="HTH_MARR_2"/>
    <property type="match status" value="1"/>
</dbReference>
<dbReference type="InterPro" id="IPR036390">
    <property type="entry name" value="WH_DNA-bd_sf"/>
</dbReference>
<dbReference type="KEGG" id="bpsl:WS57_07040"/>
<dbReference type="SUPFAM" id="SSF46785">
    <property type="entry name" value="Winged helix' DNA-binding domain"/>
    <property type="match status" value="1"/>
</dbReference>
<comment type="caution">
    <text evidence="1">The sequence shown here is derived from an EMBL/GenBank/DDBJ whole genome shotgun (WGS) entry which is preliminary data.</text>
</comment>
<name>A0A132ET71_9BURK</name>
<dbReference type="InterPro" id="IPR039422">
    <property type="entry name" value="MarR/SlyA-like"/>
</dbReference>
<dbReference type="Gene3D" id="1.10.10.10">
    <property type="entry name" value="Winged helix-like DNA-binding domain superfamily/Winged helix DNA-binding domain"/>
    <property type="match status" value="1"/>
</dbReference>
<dbReference type="AlphaFoldDB" id="A0A132ET71"/>
<dbReference type="PANTHER" id="PTHR33164">
    <property type="entry name" value="TRANSCRIPTIONAL REGULATOR, MARR FAMILY"/>
    <property type="match status" value="1"/>
</dbReference>
<dbReference type="SMART" id="SM00347">
    <property type="entry name" value="HTH_MARR"/>
    <property type="match status" value="1"/>
</dbReference>
<reference evidence="1 2" key="1">
    <citation type="submission" date="2015-11" db="EMBL/GenBank/DDBJ databases">
        <title>Expanding the genomic diversity of Burkholderia species for the development of highly accurate diagnostics.</title>
        <authorList>
            <person name="Sahl J."/>
            <person name="Keim P."/>
            <person name="Wagner D."/>
        </authorList>
    </citation>
    <scope>NUCLEOTIDE SEQUENCE [LARGE SCALE GENOMIC DNA]</scope>
    <source>
        <strain evidence="1 2">MSMB574WGS</strain>
    </source>
</reference>
<proteinExistence type="predicted"/>
<dbReference type="Proteomes" id="UP000061512">
    <property type="component" value="Unassembled WGS sequence"/>
</dbReference>
<evidence type="ECO:0000313" key="1">
    <source>
        <dbReference type="EMBL" id="KWF58584.1"/>
    </source>
</evidence>
<protein>
    <submittedName>
        <fullName evidence="1">MarR family transcriptional regulator</fullName>
    </submittedName>
</protein>
<evidence type="ECO:0000313" key="2">
    <source>
        <dbReference type="Proteomes" id="UP000061512"/>
    </source>
</evidence>
<dbReference type="GO" id="GO:0006950">
    <property type="term" value="P:response to stress"/>
    <property type="evidence" value="ECO:0007669"/>
    <property type="project" value="TreeGrafter"/>
</dbReference>
<sequence>MSKTHRAENLLGVLALLIGDEMNRLDVAAAPSGQTARAMLNAIAQYPNASIELIRDAVALSHPAAVRAIAALVEAGLVDKRPGADKRAVSLALTPAGHAEMQRLRDAREQMLSRIAGRLDAHERATLEQLLIKILWHETRDPSHSMQLCRFCDDGPCIAAGCPVECRENGEPMPSGSAS</sequence>
<organism evidence="1 2">
    <name type="scientific">Burkholderia pseudomultivorans</name>
    <dbReference type="NCBI Taxonomy" id="1207504"/>
    <lineage>
        <taxon>Bacteria</taxon>
        <taxon>Pseudomonadati</taxon>
        <taxon>Pseudomonadota</taxon>
        <taxon>Betaproteobacteria</taxon>
        <taxon>Burkholderiales</taxon>
        <taxon>Burkholderiaceae</taxon>
        <taxon>Burkholderia</taxon>
        <taxon>Burkholderia cepacia complex</taxon>
    </lineage>
</organism>
<accession>A0A132ET71</accession>
<dbReference type="InterPro" id="IPR036388">
    <property type="entry name" value="WH-like_DNA-bd_sf"/>
</dbReference>
<gene>
    <name evidence="1" type="ORF">WT57_03965</name>
</gene>
<dbReference type="RefSeq" id="WP_059602957.1">
    <property type="nucleotide sequence ID" value="NZ_CP013377.1"/>
</dbReference>
<dbReference type="InterPro" id="IPR000835">
    <property type="entry name" value="HTH_MarR-typ"/>
</dbReference>
<dbReference type="GO" id="GO:0003700">
    <property type="term" value="F:DNA-binding transcription factor activity"/>
    <property type="evidence" value="ECO:0007669"/>
    <property type="project" value="InterPro"/>
</dbReference>
<dbReference type="Pfam" id="PF12802">
    <property type="entry name" value="MarR_2"/>
    <property type="match status" value="1"/>
</dbReference>
<dbReference type="PANTHER" id="PTHR33164:SF57">
    <property type="entry name" value="MARR-FAMILY TRANSCRIPTIONAL REGULATOR"/>
    <property type="match status" value="1"/>
</dbReference>
<dbReference type="EMBL" id="LPJX01000066">
    <property type="protein sequence ID" value="KWF58584.1"/>
    <property type="molecule type" value="Genomic_DNA"/>
</dbReference>